<name>A0A512MBK5_9BACT</name>
<keyword evidence="4" id="KW-0645">Protease</keyword>
<dbReference type="EMBL" id="BKAG01000025">
    <property type="protein sequence ID" value="GEP44107.1"/>
    <property type="molecule type" value="Genomic_DNA"/>
</dbReference>
<organism evidence="4 5">
    <name type="scientific">Brevifollis gellanilyticus</name>
    <dbReference type="NCBI Taxonomy" id="748831"/>
    <lineage>
        <taxon>Bacteria</taxon>
        <taxon>Pseudomonadati</taxon>
        <taxon>Verrucomicrobiota</taxon>
        <taxon>Verrucomicrobiia</taxon>
        <taxon>Verrucomicrobiales</taxon>
        <taxon>Verrucomicrobiaceae</taxon>
    </lineage>
</organism>
<dbReference type="OrthoDB" id="9783294at2"/>
<dbReference type="SUPFAM" id="SSF55031">
    <property type="entry name" value="Bacterial exopeptidase dimerisation domain"/>
    <property type="match status" value="1"/>
</dbReference>
<dbReference type="Gene3D" id="3.40.630.10">
    <property type="entry name" value="Zn peptidases"/>
    <property type="match status" value="1"/>
</dbReference>
<dbReference type="SUPFAM" id="SSF53187">
    <property type="entry name" value="Zn-dependent exopeptidases"/>
    <property type="match status" value="1"/>
</dbReference>
<feature type="domain" description="Peptidase M20 dimerisation" evidence="3">
    <location>
        <begin position="192"/>
        <end position="283"/>
    </location>
</feature>
<dbReference type="GO" id="GO:0046872">
    <property type="term" value="F:metal ion binding"/>
    <property type="evidence" value="ECO:0007669"/>
    <property type="project" value="UniProtKB-KW"/>
</dbReference>
<reference evidence="4 5" key="1">
    <citation type="submission" date="2019-07" db="EMBL/GenBank/DDBJ databases">
        <title>Whole genome shotgun sequence of Brevifollis gellanilyticus NBRC 108608.</title>
        <authorList>
            <person name="Hosoyama A."/>
            <person name="Uohara A."/>
            <person name="Ohji S."/>
            <person name="Ichikawa N."/>
        </authorList>
    </citation>
    <scope>NUCLEOTIDE SEQUENCE [LARGE SCALE GENOMIC DNA]</scope>
    <source>
        <strain evidence="4 5">NBRC 108608</strain>
    </source>
</reference>
<evidence type="ECO:0000256" key="1">
    <source>
        <dbReference type="ARBA" id="ARBA00022723"/>
    </source>
</evidence>
<dbReference type="Proteomes" id="UP000321577">
    <property type="component" value="Unassembled WGS sequence"/>
</dbReference>
<evidence type="ECO:0000313" key="4">
    <source>
        <dbReference type="EMBL" id="GEP44107.1"/>
    </source>
</evidence>
<evidence type="ECO:0000259" key="3">
    <source>
        <dbReference type="Pfam" id="PF07687"/>
    </source>
</evidence>
<gene>
    <name evidence="4" type="ORF">BGE01nite_33980</name>
</gene>
<sequence>MDIISLRQSAEASLPQMLDWLRRMVEINSFTTNTEGVNQLGALTAECFAELGFRSESVPSDDPTHGSHLFLSRGPSDKKPIVLVTHLDTVFPPEEEVQNDFRWLPEGNRIYGPGTVDIKGGTTLIWLMLRLLRESSPDLFESTHWMIAANSAEEVIGADFARKTTARCPQGAHAVLVFEGGPHEKDGWHLVTARKGRAEYRITSHGRAAHAGSNHALGINAVVELSRILPAVSALTNPQKNLTLNLASMHGGTVLNRVPHEAVAELEMRAFEPAALAEAGEALESFTQRTAAGAEINVECIGRTQAWPGGRDTDALYRAWEKAATQMGISTVAEQRGGLSDANYLCTLGPTIDGLGPSGGNAHCSERSADGSKLPEYVEKDSFVTKAVLNVLAVNVIAAQQV</sequence>
<dbReference type="PANTHER" id="PTHR43808:SF9">
    <property type="entry name" value="BLL0789 PROTEIN"/>
    <property type="match status" value="1"/>
</dbReference>
<dbReference type="InterPro" id="IPR002933">
    <property type="entry name" value="Peptidase_M20"/>
</dbReference>
<evidence type="ECO:0000256" key="2">
    <source>
        <dbReference type="ARBA" id="ARBA00022801"/>
    </source>
</evidence>
<accession>A0A512MBK5</accession>
<keyword evidence="2" id="KW-0378">Hydrolase</keyword>
<keyword evidence="1" id="KW-0479">Metal-binding</keyword>
<dbReference type="Pfam" id="PF07687">
    <property type="entry name" value="M20_dimer"/>
    <property type="match status" value="1"/>
</dbReference>
<dbReference type="InterPro" id="IPR011650">
    <property type="entry name" value="Peptidase_M20_dimer"/>
</dbReference>
<proteinExistence type="predicted"/>
<protein>
    <submittedName>
        <fullName evidence="4">Carboxypeptidase</fullName>
    </submittedName>
</protein>
<dbReference type="Gene3D" id="3.30.70.360">
    <property type="match status" value="1"/>
</dbReference>
<dbReference type="AlphaFoldDB" id="A0A512MBK5"/>
<dbReference type="Pfam" id="PF01546">
    <property type="entry name" value="Peptidase_M20"/>
    <property type="match status" value="1"/>
</dbReference>
<dbReference type="PANTHER" id="PTHR43808">
    <property type="entry name" value="ACETYLORNITHINE DEACETYLASE"/>
    <property type="match status" value="1"/>
</dbReference>
<keyword evidence="4" id="KW-0121">Carboxypeptidase</keyword>
<keyword evidence="5" id="KW-1185">Reference proteome</keyword>
<dbReference type="GO" id="GO:0004180">
    <property type="term" value="F:carboxypeptidase activity"/>
    <property type="evidence" value="ECO:0007669"/>
    <property type="project" value="UniProtKB-KW"/>
</dbReference>
<comment type="caution">
    <text evidence="4">The sequence shown here is derived from an EMBL/GenBank/DDBJ whole genome shotgun (WGS) entry which is preliminary data.</text>
</comment>
<dbReference type="RefSeq" id="WP_146851700.1">
    <property type="nucleotide sequence ID" value="NZ_BKAG01000025.1"/>
</dbReference>
<dbReference type="InterPro" id="IPR050072">
    <property type="entry name" value="Peptidase_M20A"/>
</dbReference>
<evidence type="ECO:0000313" key="5">
    <source>
        <dbReference type="Proteomes" id="UP000321577"/>
    </source>
</evidence>
<dbReference type="InterPro" id="IPR036264">
    <property type="entry name" value="Bact_exopeptidase_dim_dom"/>
</dbReference>